<feature type="non-terminal residue" evidence="1">
    <location>
        <position position="1"/>
    </location>
</feature>
<gene>
    <name evidence="1" type="ORF">BJ878DRAFT_410825</name>
</gene>
<keyword evidence="2" id="KW-1185">Reference proteome</keyword>
<organism evidence="1 2">
    <name type="scientific">Calycina marina</name>
    <dbReference type="NCBI Taxonomy" id="1763456"/>
    <lineage>
        <taxon>Eukaryota</taxon>
        <taxon>Fungi</taxon>
        <taxon>Dikarya</taxon>
        <taxon>Ascomycota</taxon>
        <taxon>Pezizomycotina</taxon>
        <taxon>Leotiomycetes</taxon>
        <taxon>Helotiales</taxon>
        <taxon>Pezizellaceae</taxon>
        <taxon>Calycina</taxon>
    </lineage>
</organism>
<dbReference type="Proteomes" id="UP000887226">
    <property type="component" value="Unassembled WGS sequence"/>
</dbReference>
<dbReference type="Gene3D" id="3.40.50.720">
    <property type="entry name" value="NAD(P)-binding Rossmann-like Domain"/>
    <property type="match status" value="1"/>
</dbReference>
<proteinExistence type="predicted"/>
<comment type="caution">
    <text evidence="1">The sequence shown here is derived from an EMBL/GenBank/DDBJ whole genome shotgun (WGS) entry which is preliminary data.</text>
</comment>
<evidence type="ECO:0000313" key="1">
    <source>
        <dbReference type="EMBL" id="KAG9249285.1"/>
    </source>
</evidence>
<sequence length="93" mass="10132">YSASKAELNMMICKWGGTLKFVGICMAVVHPGSWISTTEIVDRIDLERMAKYAPKVPKQTAEESAAGVIKVPDALSIDKTASFFSYDGSTLAW</sequence>
<accession>A0A9P8CJV2</accession>
<dbReference type="SUPFAM" id="SSF51735">
    <property type="entry name" value="NAD(P)-binding Rossmann-fold domains"/>
    <property type="match status" value="1"/>
</dbReference>
<dbReference type="OrthoDB" id="5296at2759"/>
<dbReference type="AlphaFoldDB" id="A0A9P8CJV2"/>
<evidence type="ECO:0000313" key="2">
    <source>
        <dbReference type="Proteomes" id="UP000887226"/>
    </source>
</evidence>
<reference evidence="1" key="1">
    <citation type="journal article" date="2021" name="IMA Fungus">
        <title>Genomic characterization of three marine fungi, including Emericellopsis atlantica sp. nov. with signatures of a generalist lifestyle and marine biomass degradation.</title>
        <authorList>
            <person name="Hagestad O.C."/>
            <person name="Hou L."/>
            <person name="Andersen J.H."/>
            <person name="Hansen E.H."/>
            <person name="Altermark B."/>
            <person name="Li C."/>
            <person name="Kuhnert E."/>
            <person name="Cox R.J."/>
            <person name="Crous P.W."/>
            <person name="Spatafora J.W."/>
            <person name="Lail K."/>
            <person name="Amirebrahimi M."/>
            <person name="Lipzen A."/>
            <person name="Pangilinan J."/>
            <person name="Andreopoulos W."/>
            <person name="Hayes R.D."/>
            <person name="Ng V."/>
            <person name="Grigoriev I.V."/>
            <person name="Jackson S.A."/>
            <person name="Sutton T.D.S."/>
            <person name="Dobson A.D.W."/>
            <person name="Rama T."/>
        </authorList>
    </citation>
    <scope>NUCLEOTIDE SEQUENCE</scope>
    <source>
        <strain evidence="1">TRa3180A</strain>
    </source>
</reference>
<dbReference type="EMBL" id="MU253737">
    <property type="protein sequence ID" value="KAG9249285.1"/>
    <property type="molecule type" value="Genomic_DNA"/>
</dbReference>
<name>A0A9P8CJV2_9HELO</name>
<dbReference type="InterPro" id="IPR036291">
    <property type="entry name" value="NAD(P)-bd_dom_sf"/>
</dbReference>
<protein>
    <submittedName>
        <fullName evidence="1">Uncharacterized protein</fullName>
    </submittedName>
</protein>